<evidence type="ECO:0000256" key="1">
    <source>
        <dbReference type="SAM" id="SignalP"/>
    </source>
</evidence>
<gene>
    <name evidence="2" type="ORF">NS965_18470</name>
</gene>
<dbReference type="AlphaFoldDB" id="A0AAW5M9W8"/>
<dbReference type="Proteomes" id="UP001204061">
    <property type="component" value="Unassembled WGS sequence"/>
</dbReference>
<evidence type="ECO:0000313" key="3">
    <source>
        <dbReference type="Proteomes" id="UP001204061"/>
    </source>
</evidence>
<name>A0AAW5M9W8_AERVE</name>
<organism evidence="2 3">
    <name type="scientific">Aeromonas veronii</name>
    <dbReference type="NCBI Taxonomy" id="654"/>
    <lineage>
        <taxon>Bacteria</taxon>
        <taxon>Pseudomonadati</taxon>
        <taxon>Pseudomonadota</taxon>
        <taxon>Gammaproteobacteria</taxon>
        <taxon>Aeromonadales</taxon>
        <taxon>Aeromonadaceae</taxon>
        <taxon>Aeromonas</taxon>
    </lineage>
</organism>
<evidence type="ECO:0000313" key="2">
    <source>
        <dbReference type="EMBL" id="MCR4450373.1"/>
    </source>
</evidence>
<reference evidence="2" key="1">
    <citation type="submission" date="2022-08" db="EMBL/GenBank/DDBJ databases">
        <title>A global survey of hypervirulent Aeromonas hydrophila identified this emerging pathogen in farmed fish in the lower Mekong River basin.</title>
        <authorList>
            <person name="Xu T."/>
            <person name="Rasmussen-Ivey C.R."/>
            <person name="Moen F.S."/>
            <person name="Fernandez Bravo A."/>
            <person name="Lamy B."/>
            <person name="Beaz-Hidalgo R."/>
            <person name="Khan C.D."/>
            <person name="Castro Escarpulli G."/>
            <person name="Yasin I.S.M."/>
            <person name="Figueras M.J."/>
            <person name="Azzam Sayuti M."/>
            <person name="Karim M.M."/>
            <person name="Alam K.M."/>
            <person name="Le T.T.T."/>
            <person name="Thao N.H.P."/>
            <person name="Addo S."/>
            <person name="Duodu S."/>
            <person name="Ali S."/>
            <person name="Mey S."/>
            <person name="Somony T."/>
            <person name="Liles M.R."/>
        </authorList>
    </citation>
    <scope>NUCLEOTIDE SEQUENCE</scope>
    <source>
        <strain evidence="2">0.14</strain>
    </source>
</reference>
<accession>A0AAW5M9W8</accession>
<dbReference type="EMBL" id="JANLFC010000063">
    <property type="protein sequence ID" value="MCR4450373.1"/>
    <property type="molecule type" value="Genomic_DNA"/>
</dbReference>
<sequence length="470" mass="50453">MRKLFIYLLCLNLSLFPAFQVHAFVGVVPVALSNPVVRFVATEILIDVAAKGFAASDPLYNTSAKLSKAKYISFLRGKGKAIAFIAAGLAAVGFTIGNDITKPAVSTQNNDVKPVKGVAWTAAGRYDISPSALGTQLCQASYGCNNVRIDLYANEPNRSDLRNLVFLNVTNIELQSQLASSLPCQYVSGSVASCSADYEPPAVVDRPATNEEIDSKFFTWISSQPEHDQRFAFAGDDGRLHPDIAKELEVSAPPLMPNGQALPAVGTQPWVYADMIARGVGQQTNADAPNYIPPASWADASYLAQNVAAGNQAITSSNANGTPLPGEAVSPGTSFPEEIAVNNLGGIESRIDATNKLLAELSQTTVDVATAPDMNKSKSYWVSKYPDSFSGVWTAFHEKVQTTPLFSWLNSFKIQFSGGASYPSWSFCTELGFVDFGCHDLTISPTVWTAVRSMMIFCASLLARRLVFGG</sequence>
<protein>
    <submittedName>
        <fullName evidence="2">Uncharacterized protein</fullName>
    </submittedName>
</protein>
<proteinExistence type="predicted"/>
<dbReference type="RefSeq" id="WP_257725807.1">
    <property type="nucleotide sequence ID" value="NZ_JANLFC010000063.1"/>
</dbReference>
<feature type="chain" id="PRO_5043868242" evidence="1">
    <location>
        <begin position="24"/>
        <end position="470"/>
    </location>
</feature>
<keyword evidence="1" id="KW-0732">Signal</keyword>
<comment type="caution">
    <text evidence="2">The sequence shown here is derived from an EMBL/GenBank/DDBJ whole genome shotgun (WGS) entry which is preliminary data.</text>
</comment>
<feature type="signal peptide" evidence="1">
    <location>
        <begin position="1"/>
        <end position="23"/>
    </location>
</feature>